<dbReference type="AlphaFoldDB" id="A0A1H3AQP8"/>
<protein>
    <recommendedName>
        <fullName evidence="4">DUF554 domain-containing protein</fullName>
    </recommendedName>
</protein>
<accession>A0A1H3AQP8</accession>
<gene>
    <name evidence="2" type="ORF">SAMN04488579_101142</name>
</gene>
<feature type="transmembrane region" description="Helical" evidence="1">
    <location>
        <begin position="208"/>
        <end position="232"/>
    </location>
</feature>
<dbReference type="STRING" id="1528.SAMN04488579_101142"/>
<dbReference type="OrthoDB" id="9797976at2"/>
<feature type="transmembrane region" description="Helical" evidence="1">
    <location>
        <begin position="33"/>
        <end position="50"/>
    </location>
</feature>
<keyword evidence="3" id="KW-1185">Reference proteome</keyword>
<dbReference type="Proteomes" id="UP000199652">
    <property type="component" value="Unassembled WGS sequence"/>
</dbReference>
<reference evidence="3" key="1">
    <citation type="submission" date="2016-10" db="EMBL/GenBank/DDBJ databases">
        <authorList>
            <person name="Varghese N."/>
            <person name="Submissions S."/>
        </authorList>
    </citation>
    <scope>NUCLEOTIDE SEQUENCE [LARGE SCALE GENOMIC DNA]</scope>
    <source>
        <strain evidence="3">VPI 5359</strain>
    </source>
</reference>
<dbReference type="EMBL" id="FNOU01000001">
    <property type="protein sequence ID" value="SDX31997.1"/>
    <property type="molecule type" value="Genomic_DNA"/>
</dbReference>
<evidence type="ECO:0008006" key="4">
    <source>
        <dbReference type="Google" id="ProtNLM"/>
    </source>
</evidence>
<feature type="transmembrane region" description="Helical" evidence="1">
    <location>
        <begin position="6"/>
        <end position="21"/>
    </location>
</feature>
<dbReference type="PANTHER" id="PTHR36111:SF2">
    <property type="entry name" value="INNER MEMBRANE PROTEIN"/>
    <property type="match status" value="1"/>
</dbReference>
<keyword evidence="1" id="KW-1133">Transmembrane helix</keyword>
<dbReference type="Pfam" id="PF04474">
    <property type="entry name" value="DUF554"/>
    <property type="match status" value="1"/>
</dbReference>
<evidence type="ECO:0000313" key="2">
    <source>
        <dbReference type="EMBL" id="SDX31997.1"/>
    </source>
</evidence>
<evidence type="ECO:0000313" key="3">
    <source>
        <dbReference type="Proteomes" id="UP000199652"/>
    </source>
</evidence>
<organism evidence="2 3">
    <name type="scientific">Eubacterium barkeri</name>
    <name type="common">Clostridium barkeri</name>
    <dbReference type="NCBI Taxonomy" id="1528"/>
    <lineage>
        <taxon>Bacteria</taxon>
        <taxon>Bacillati</taxon>
        <taxon>Bacillota</taxon>
        <taxon>Clostridia</taxon>
        <taxon>Eubacteriales</taxon>
        <taxon>Eubacteriaceae</taxon>
        <taxon>Eubacterium</taxon>
    </lineage>
</organism>
<dbReference type="PANTHER" id="PTHR36111">
    <property type="entry name" value="INNER MEMBRANE PROTEIN-RELATED"/>
    <property type="match status" value="1"/>
</dbReference>
<dbReference type="InterPro" id="IPR007563">
    <property type="entry name" value="DUF554"/>
</dbReference>
<sequence length="234" mass="24331">MLGTIINVGAIAGGSFLGLLLKKGIPPRFSNTITHGLSLGIFLIGITMGIQTENILIPLVSVALGALIGEGLRVEQHLEHAGARLQDRFSQGDGSTFAQGFVTATLLYCTGSMAIMGSIADGISGDITILATKALLDGIFSIILTSTLGIGVLFSIIPLFIYQGCITMAAGVVEPFLTQSMIAEMNAVGGILMLGIAFNLLDIKKIALGNLLPGVFLPVPILWLLGILPTWIGA</sequence>
<feature type="transmembrane region" description="Helical" evidence="1">
    <location>
        <begin position="181"/>
        <end position="201"/>
    </location>
</feature>
<dbReference type="RefSeq" id="WP_090242404.1">
    <property type="nucleotide sequence ID" value="NZ_FNOU01000001.1"/>
</dbReference>
<feature type="transmembrane region" description="Helical" evidence="1">
    <location>
        <begin position="139"/>
        <end position="161"/>
    </location>
</feature>
<proteinExistence type="predicted"/>
<keyword evidence="1" id="KW-0812">Transmembrane</keyword>
<evidence type="ECO:0000256" key="1">
    <source>
        <dbReference type="SAM" id="Phobius"/>
    </source>
</evidence>
<name>A0A1H3AQP8_EUBBA</name>
<keyword evidence="1" id="KW-0472">Membrane</keyword>